<feature type="compositionally biased region" description="Basic and acidic residues" evidence="5">
    <location>
        <begin position="161"/>
        <end position="189"/>
    </location>
</feature>
<evidence type="ECO:0000313" key="8">
    <source>
        <dbReference type="Proteomes" id="UP001345013"/>
    </source>
</evidence>
<reference evidence="7 8" key="1">
    <citation type="submission" date="2023-08" db="EMBL/GenBank/DDBJ databases">
        <title>Black Yeasts Isolated from many extreme environments.</title>
        <authorList>
            <person name="Coleine C."/>
            <person name="Stajich J.E."/>
            <person name="Selbmann L."/>
        </authorList>
    </citation>
    <scope>NUCLEOTIDE SEQUENCE [LARGE SCALE GENOMIC DNA]</scope>
    <source>
        <strain evidence="7 8">CCFEE 5885</strain>
    </source>
</reference>
<feature type="region of interest" description="Disordered" evidence="5">
    <location>
        <begin position="103"/>
        <end position="251"/>
    </location>
</feature>
<evidence type="ECO:0000256" key="2">
    <source>
        <dbReference type="ARBA" id="ARBA00022692"/>
    </source>
</evidence>
<feature type="compositionally biased region" description="Pro residues" evidence="5">
    <location>
        <begin position="214"/>
        <end position="224"/>
    </location>
</feature>
<dbReference type="InterPro" id="IPR012919">
    <property type="entry name" value="SUN_dom"/>
</dbReference>
<dbReference type="Gene3D" id="2.60.120.260">
    <property type="entry name" value="Galactose-binding domain-like"/>
    <property type="match status" value="1"/>
</dbReference>
<dbReference type="EMBL" id="JAVRRG010000035">
    <property type="protein sequence ID" value="KAK5094332.1"/>
    <property type="molecule type" value="Genomic_DNA"/>
</dbReference>
<evidence type="ECO:0000256" key="4">
    <source>
        <dbReference type="ARBA" id="ARBA00023136"/>
    </source>
</evidence>
<evidence type="ECO:0000256" key="1">
    <source>
        <dbReference type="ARBA" id="ARBA00004370"/>
    </source>
</evidence>
<evidence type="ECO:0000313" key="7">
    <source>
        <dbReference type="EMBL" id="KAK5094332.1"/>
    </source>
</evidence>
<feature type="compositionally biased region" description="Polar residues" evidence="5">
    <location>
        <begin position="56"/>
        <end position="68"/>
    </location>
</feature>
<feature type="region of interest" description="Disordered" evidence="5">
    <location>
        <begin position="1"/>
        <end position="70"/>
    </location>
</feature>
<dbReference type="Proteomes" id="UP001345013">
    <property type="component" value="Unassembled WGS sequence"/>
</dbReference>
<keyword evidence="8" id="KW-1185">Reference proteome</keyword>
<name>A0ABR0KEA1_9EURO</name>
<evidence type="ECO:0000256" key="5">
    <source>
        <dbReference type="SAM" id="MobiDB-lite"/>
    </source>
</evidence>
<accession>A0ABR0KEA1</accession>
<gene>
    <name evidence="7" type="ORF">LTR24_003707</name>
</gene>
<dbReference type="PANTHER" id="PTHR12911:SF8">
    <property type="entry name" value="KLAROID PROTEIN-RELATED"/>
    <property type="match status" value="1"/>
</dbReference>
<keyword evidence="2" id="KW-0812">Transmembrane</keyword>
<proteinExistence type="predicted"/>
<keyword evidence="3" id="KW-1133">Transmembrane helix</keyword>
<comment type="caution">
    <text evidence="7">The sequence shown here is derived from an EMBL/GenBank/DDBJ whole genome shotgun (WGS) entry which is preliminary data.</text>
</comment>
<dbReference type="PANTHER" id="PTHR12911">
    <property type="entry name" value="SAD1/UNC-84-LIKE PROTEIN-RELATED"/>
    <property type="match status" value="1"/>
</dbReference>
<dbReference type="InterPro" id="IPR045119">
    <property type="entry name" value="SUN1-5"/>
</dbReference>
<evidence type="ECO:0000259" key="6">
    <source>
        <dbReference type="PROSITE" id="PS51469"/>
    </source>
</evidence>
<sequence>MPPRAALRQRTATPARSTRGGPAVSQDTPRRSTRAVSRQPNDTKDVVSNPALPEIHTQQSYAYGSSKTPALPEQLHARDMSMRAVASRLDDAASEAERNFEAHAAEVRGSTPESQVSARDARARRRTSKEPQRLSQQTPLSGTPDEVRKQARTAHWLTTNHLDDVPEEDSRQPSAQRKLETPRREREESLASSFPTGNFNHSYSYERGERAPILPQPEPEPQPAPERQASARHQPQRPERQASVIRRQSTPIKTRIKSRIRHVATATGQYIKHVLGAIWQWLFRMFHMMQASISELPDSPAVSGLFKTITVALFMGHLCGRCRSATLDMPTFNFNSTDPNDLHALLSALSNTHSQISQIENHLNSRIDSSLAIHTADTDALRSQQEHLETQIRQISQFPHRPEPSIPDDVPSPLLHAINFFSPSNGAVVIPHLSSPTRAQGYKWPMRPVIGWLRFRKPVEKGPRVALEAWVDESERWCAAEVPDKEQDTLRLAIETRQSIYPTELVIEHFPSSGSLEPGRAPKDVELWADFADLAYEEWQRLHIPDLIAQSASEEFLPSGKGGADQTWARIGTATYQLATTAPEDEYEMYASEPFSSERNKKRGGRATAHVQRFNLNVNKNGLLHYSNRFLLRVRHNHGAAYTCMYRVRLHGLPLDYEEQE</sequence>
<feature type="compositionally biased region" description="Polar residues" evidence="5">
    <location>
        <begin position="190"/>
        <end position="203"/>
    </location>
</feature>
<protein>
    <recommendedName>
        <fullName evidence="6">SUN domain-containing protein</fullName>
    </recommendedName>
</protein>
<dbReference type="PROSITE" id="PS51469">
    <property type="entry name" value="SUN"/>
    <property type="match status" value="1"/>
</dbReference>
<keyword evidence="4" id="KW-0472">Membrane</keyword>
<organism evidence="7 8">
    <name type="scientific">Lithohypha guttulata</name>
    <dbReference type="NCBI Taxonomy" id="1690604"/>
    <lineage>
        <taxon>Eukaryota</taxon>
        <taxon>Fungi</taxon>
        <taxon>Dikarya</taxon>
        <taxon>Ascomycota</taxon>
        <taxon>Pezizomycotina</taxon>
        <taxon>Eurotiomycetes</taxon>
        <taxon>Chaetothyriomycetidae</taxon>
        <taxon>Chaetothyriales</taxon>
        <taxon>Trichomeriaceae</taxon>
        <taxon>Lithohypha</taxon>
    </lineage>
</organism>
<evidence type="ECO:0000256" key="3">
    <source>
        <dbReference type="ARBA" id="ARBA00022989"/>
    </source>
</evidence>
<feature type="domain" description="SUN" evidence="6">
    <location>
        <begin position="426"/>
        <end position="655"/>
    </location>
</feature>
<comment type="subcellular location">
    <subcellularLocation>
        <location evidence="1">Membrane</location>
    </subcellularLocation>
</comment>